<evidence type="ECO:0000313" key="2">
    <source>
        <dbReference type="EMBL" id="SFD72922.1"/>
    </source>
</evidence>
<evidence type="ECO:0000313" key="3">
    <source>
        <dbReference type="Proteomes" id="UP000198716"/>
    </source>
</evidence>
<dbReference type="Pfam" id="PF04149">
    <property type="entry name" value="DUF397"/>
    <property type="match status" value="1"/>
</dbReference>
<dbReference type="InterPro" id="IPR007278">
    <property type="entry name" value="DUF397"/>
</dbReference>
<feature type="domain" description="DUF397" evidence="1">
    <location>
        <begin position="2"/>
        <end position="38"/>
    </location>
</feature>
<organism evidence="2 3">
    <name type="scientific">Actinopolyspora alba</name>
    <dbReference type="NCBI Taxonomy" id="673379"/>
    <lineage>
        <taxon>Bacteria</taxon>
        <taxon>Bacillati</taxon>
        <taxon>Actinomycetota</taxon>
        <taxon>Actinomycetes</taxon>
        <taxon>Actinopolysporales</taxon>
        <taxon>Actinopolysporaceae</taxon>
        <taxon>Actinopolyspora</taxon>
        <taxon>Actinopolyspora alba group</taxon>
    </lineage>
</organism>
<evidence type="ECO:0000259" key="1">
    <source>
        <dbReference type="Pfam" id="PF04149"/>
    </source>
</evidence>
<dbReference type="AlphaFoldDB" id="A0A1I1UQ01"/>
<accession>A0A1I1UQ01</accession>
<sequence length="40" mass="4423">MEVGFATSTVLIRDTKNRHRGAITVSPTAWQSFLTTLKST</sequence>
<dbReference type="EMBL" id="FOMZ01000002">
    <property type="protein sequence ID" value="SFD72922.1"/>
    <property type="molecule type" value="Genomic_DNA"/>
</dbReference>
<gene>
    <name evidence="2" type="ORF">SAMN04487819_102355</name>
</gene>
<dbReference type="Proteomes" id="UP000198716">
    <property type="component" value="Unassembled WGS sequence"/>
</dbReference>
<dbReference type="RefSeq" id="WP_245755248.1">
    <property type="nucleotide sequence ID" value="NZ_FOMZ01000002.1"/>
</dbReference>
<name>A0A1I1UQ01_9ACTN</name>
<protein>
    <recommendedName>
        <fullName evidence="1">DUF397 domain-containing protein</fullName>
    </recommendedName>
</protein>
<reference evidence="3" key="1">
    <citation type="submission" date="2016-10" db="EMBL/GenBank/DDBJ databases">
        <authorList>
            <person name="Varghese N."/>
            <person name="Submissions S."/>
        </authorList>
    </citation>
    <scope>NUCLEOTIDE SEQUENCE [LARGE SCALE GENOMIC DNA]</scope>
    <source>
        <strain evidence="3">DSM 45004</strain>
    </source>
</reference>
<keyword evidence="3" id="KW-1185">Reference proteome</keyword>
<proteinExistence type="predicted"/>